<feature type="non-terminal residue" evidence="2">
    <location>
        <position position="289"/>
    </location>
</feature>
<dbReference type="PROSITE" id="PS50908">
    <property type="entry name" value="RWD"/>
    <property type="match status" value="1"/>
</dbReference>
<name>X1SRQ1_9ZZZZ</name>
<comment type="caution">
    <text evidence="2">The sequence shown here is derived from an EMBL/GenBank/DDBJ whole genome shotgun (WGS) entry which is preliminary data.</text>
</comment>
<sequence>CDVYQTLDVLRNWNAKNPPHVVDILRELEKKLYFIKDIEQESKKILGEYQCDLDSDEVTKLQVHLVTYGFKEYLLDVNLESFPKPPIIDLSSQLEQLIMTPLTELKSYKNWVEGESEAVEVIRELAWLVDKNSRINFEIELLKEHYKKIEYNASESILRMDMKGKMKTQDLTFEFQIDLPIEYPMKVPSIKILNEFDLEMHEKIKNDLQSSFKNFFDDWSPFSYLVDLFDSISKKIFEVSVLSCVICHKIECPICSKKIAGENNCHAECPHCEKHYHLHCWQQTIKSLA</sequence>
<dbReference type="EMBL" id="BARW01015512">
    <property type="protein sequence ID" value="GAI95613.1"/>
    <property type="molecule type" value="Genomic_DNA"/>
</dbReference>
<feature type="non-terminal residue" evidence="2">
    <location>
        <position position="1"/>
    </location>
</feature>
<feature type="domain" description="RWD" evidence="1">
    <location>
        <begin position="137"/>
        <end position="239"/>
    </location>
</feature>
<dbReference type="InterPro" id="IPR016135">
    <property type="entry name" value="UBQ-conjugating_enzyme/RWD"/>
</dbReference>
<reference evidence="2" key="1">
    <citation type="journal article" date="2014" name="Front. Microbiol.">
        <title>High frequency of phylogenetically diverse reductive dehalogenase-homologous genes in deep subseafloor sedimentary metagenomes.</title>
        <authorList>
            <person name="Kawai M."/>
            <person name="Futagami T."/>
            <person name="Toyoda A."/>
            <person name="Takaki Y."/>
            <person name="Nishi S."/>
            <person name="Hori S."/>
            <person name="Arai W."/>
            <person name="Tsubouchi T."/>
            <person name="Morono Y."/>
            <person name="Uchiyama I."/>
            <person name="Ito T."/>
            <person name="Fujiyama A."/>
            <person name="Inagaki F."/>
            <person name="Takami H."/>
        </authorList>
    </citation>
    <scope>NUCLEOTIDE SEQUENCE</scope>
    <source>
        <strain evidence="2">Expedition CK06-06</strain>
    </source>
</reference>
<dbReference type="SUPFAM" id="SSF54495">
    <property type="entry name" value="UBC-like"/>
    <property type="match status" value="1"/>
</dbReference>
<evidence type="ECO:0000313" key="2">
    <source>
        <dbReference type="EMBL" id="GAI95613.1"/>
    </source>
</evidence>
<dbReference type="Pfam" id="PF05773">
    <property type="entry name" value="RWD"/>
    <property type="match status" value="1"/>
</dbReference>
<protein>
    <recommendedName>
        <fullName evidence="1">RWD domain-containing protein</fullName>
    </recommendedName>
</protein>
<proteinExistence type="predicted"/>
<organism evidence="2">
    <name type="scientific">marine sediment metagenome</name>
    <dbReference type="NCBI Taxonomy" id="412755"/>
    <lineage>
        <taxon>unclassified sequences</taxon>
        <taxon>metagenomes</taxon>
        <taxon>ecological metagenomes</taxon>
    </lineage>
</organism>
<evidence type="ECO:0000259" key="1">
    <source>
        <dbReference type="PROSITE" id="PS50908"/>
    </source>
</evidence>
<dbReference type="InterPro" id="IPR006575">
    <property type="entry name" value="RWD_dom"/>
</dbReference>
<gene>
    <name evidence="2" type="ORF">S12H4_27203</name>
</gene>
<dbReference type="AlphaFoldDB" id="X1SRQ1"/>
<accession>X1SRQ1</accession>